<name>A0A0Z8EDV8_STRSU</name>
<dbReference type="AlphaFoldDB" id="A0A0Z8EDV8"/>
<sequence length="96" mass="11284">MIENFATLDDIFADEAFDSLVAGIRVVKVERLHPEIEKFMEICQWVKEHGREPQRSTQIKERQLFSRLKAIRADEGRRAQVSAYDELDLLGDRHDR</sequence>
<dbReference type="RefSeq" id="WP_044776148.1">
    <property type="nucleotide sequence ID" value="NZ_CEDY01000017.1"/>
</dbReference>
<organism evidence="1 2">
    <name type="scientific">Streptococcus suis</name>
    <dbReference type="NCBI Taxonomy" id="1307"/>
    <lineage>
        <taxon>Bacteria</taxon>
        <taxon>Bacillati</taxon>
        <taxon>Bacillota</taxon>
        <taxon>Bacilli</taxon>
        <taxon>Lactobacillales</taxon>
        <taxon>Streptococcaceae</taxon>
        <taxon>Streptococcus</taxon>
    </lineage>
</organism>
<accession>A0A0Z8EDV8</accession>
<gene>
    <name evidence="1" type="ORF">ERS132414_00252</name>
</gene>
<dbReference type="Proteomes" id="UP000072794">
    <property type="component" value="Unassembled WGS sequence"/>
</dbReference>
<protein>
    <submittedName>
        <fullName evidence="1">Uncharacterized protein</fullName>
    </submittedName>
</protein>
<evidence type="ECO:0000313" key="2">
    <source>
        <dbReference type="Proteomes" id="UP000072794"/>
    </source>
</evidence>
<dbReference type="EMBL" id="FIHA01000003">
    <property type="protein sequence ID" value="CYU60020.1"/>
    <property type="molecule type" value="Genomic_DNA"/>
</dbReference>
<proteinExistence type="predicted"/>
<evidence type="ECO:0000313" key="1">
    <source>
        <dbReference type="EMBL" id="CYU60020.1"/>
    </source>
</evidence>
<reference evidence="1 2" key="1">
    <citation type="submission" date="2016-02" db="EMBL/GenBank/DDBJ databases">
        <authorList>
            <consortium name="Pathogen Informatics"/>
        </authorList>
    </citation>
    <scope>NUCLEOTIDE SEQUENCE [LARGE SCALE GENOMIC DNA]</scope>
    <source>
        <strain evidence="1 2">LSS52</strain>
    </source>
</reference>